<dbReference type="CDD" id="cd00130">
    <property type="entry name" value="PAS"/>
    <property type="match status" value="4"/>
</dbReference>
<dbReference type="InterPro" id="IPR035965">
    <property type="entry name" value="PAS-like_dom_sf"/>
</dbReference>
<dbReference type="InterPro" id="IPR013655">
    <property type="entry name" value="PAS_fold_3"/>
</dbReference>
<dbReference type="InterPro" id="IPR000014">
    <property type="entry name" value="PAS"/>
</dbReference>
<dbReference type="PROSITE" id="PS50109">
    <property type="entry name" value="HIS_KIN"/>
    <property type="match status" value="1"/>
</dbReference>
<dbReference type="CDD" id="cd00082">
    <property type="entry name" value="HisKA"/>
    <property type="match status" value="1"/>
</dbReference>
<evidence type="ECO:0000256" key="3">
    <source>
        <dbReference type="ARBA" id="ARBA00022553"/>
    </source>
</evidence>
<feature type="transmembrane region" description="Helical" evidence="7">
    <location>
        <begin position="38"/>
        <end position="56"/>
    </location>
</feature>
<dbReference type="SUPFAM" id="SSF47384">
    <property type="entry name" value="Homodimeric domain of signal transducing histidine kinase"/>
    <property type="match status" value="1"/>
</dbReference>
<dbReference type="InterPro" id="IPR000700">
    <property type="entry name" value="PAS-assoc_C"/>
</dbReference>
<dbReference type="PANTHER" id="PTHR43304">
    <property type="entry name" value="PHYTOCHROME-LIKE PROTEIN CPH1"/>
    <property type="match status" value="1"/>
</dbReference>
<keyword evidence="12" id="KW-1185">Reference proteome</keyword>
<evidence type="ECO:0000256" key="5">
    <source>
        <dbReference type="ARBA" id="ARBA00022777"/>
    </source>
</evidence>
<dbReference type="InterPro" id="IPR052162">
    <property type="entry name" value="Sensor_kinase/Photoreceptor"/>
</dbReference>
<dbReference type="InterPro" id="IPR001610">
    <property type="entry name" value="PAC"/>
</dbReference>
<organism evidence="11 12">
    <name type="scientific">Ancylobacter mangrovi</name>
    <dbReference type="NCBI Taxonomy" id="2972472"/>
    <lineage>
        <taxon>Bacteria</taxon>
        <taxon>Pseudomonadati</taxon>
        <taxon>Pseudomonadota</taxon>
        <taxon>Alphaproteobacteria</taxon>
        <taxon>Hyphomicrobiales</taxon>
        <taxon>Xanthobacteraceae</taxon>
        <taxon>Ancylobacter</taxon>
    </lineage>
</organism>
<dbReference type="SMART" id="SM00387">
    <property type="entry name" value="HATPase_c"/>
    <property type="match status" value="1"/>
</dbReference>
<dbReference type="InterPro" id="IPR003661">
    <property type="entry name" value="HisK_dim/P_dom"/>
</dbReference>
<accession>A0A9X2PFM3</accession>
<dbReference type="InterPro" id="IPR004358">
    <property type="entry name" value="Sig_transdc_His_kin-like_C"/>
</dbReference>
<comment type="catalytic activity">
    <reaction evidence="1">
        <text>ATP + protein L-histidine = ADP + protein N-phospho-L-histidine.</text>
        <dbReference type="EC" id="2.7.13.3"/>
    </reaction>
</comment>
<dbReference type="SMART" id="SM00091">
    <property type="entry name" value="PAS"/>
    <property type="match status" value="4"/>
</dbReference>
<feature type="domain" description="Histidine kinase" evidence="8">
    <location>
        <begin position="745"/>
        <end position="957"/>
    </location>
</feature>
<dbReference type="EMBL" id="JANTHZ010000003">
    <property type="protein sequence ID" value="MCS0495303.1"/>
    <property type="molecule type" value="Genomic_DNA"/>
</dbReference>
<comment type="caution">
    <text evidence="11">The sequence shown here is derived from an EMBL/GenBank/DDBJ whole genome shotgun (WGS) entry which is preliminary data.</text>
</comment>
<evidence type="ECO:0000256" key="7">
    <source>
        <dbReference type="SAM" id="Phobius"/>
    </source>
</evidence>
<keyword evidence="5" id="KW-0418">Kinase</keyword>
<feature type="domain" description="PAS" evidence="9">
    <location>
        <begin position="468"/>
        <end position="542"/>
    </location>
</feature>
<dbReference type="InterPro" id="IPR005467">
    <property type="entry name" value="His_kinase_dom"/>
</dbReference>
<dbReference type="RefSeq" id="WP_258732397.1">
    <property type="nucleotide sequence ID" value="NZ_JANTHZ010000003.1"/>
</dbReference>
<evidence type="ECO:0000256" key="2">
    <source>
        <dbReference type="ARBA" id="ARBA00012438"/>
    </source>
</evidence>
<dbReference type="SMART" id="SM00388">
    <property type="entry name" value="HisKA"/>
    <property type="match status" value="1"/>
</dbReference>
<feature type="domain" description="PAC" evidence="10">
    <location>
        <begin position="545"/>
        <end position="597"/>
    </location>
</feature>
<dbReference type="SMART" id="SM00086">
    <property type="entry name" value="PAC"/>
    <property type="match status" value="5"/>
</dbReference>
<feature type="region of interest" description="Disordered" evidence="6">
    <location>
        <begin position="94"/>
        <end position="114"/>
    </location>
</feature>
<dbReference type="SUPFAM" id="SSF55874">
    <property type="entry name" value="ATPase domain of HSP90 chaperone/DNA topoisomerase II/histidine kinase"/>
    <property type="match status" value="1"/>
</dbReference>
<sequence length="961" mass="107233">MTLSTLVGLTVCWLTTTPFGLLAPLAGLCLYARGKALTLLNASLGTGIIFSAAVWGTHAKATLDVALMWTSMFAVALCIGAIVTSAATARADEGADGTASEHPNAATTPQVTDNHAIARSETTSSGPSLSLIHSEDRDLAAHAAARAFWTGVPQVVRYRQLHGDGSYRWIETRSEPDYSISVDIDDVVTDREPPAEPTSYCDLDVRQSAKVVESLFGNGWAFDAEGRWIYLHPFALNSLGVTLDDLNAALEEGHTAWKRLLHPDDYDQIAAAWRHCLQTGDHFNVEFRFRRANGAYVWARTAARPTRDRDGGIIGWFGIALDIDVYKKTVTALRNRERELSQLVDMVPSHLWRLTPDGEPTFFNRRMIDFLGLDVTDLEESDGSRLDAFMRTIHPDDAAGFKETLKRCLVAGAGFDQIYRLRRADGAYRWMSSRAEPLRDQAGRIVQWHGVCHDIDDQMKAEEALRQSQRQLQQLIDTVPVMIWSTTDKGTPTYLNKRYIDVTGITLEGLFAADGSPAPLAVTHPDDRAAATQVRTRAFETGGSYFVRYRQIRRDGSYRWTETRAEALRDDGGNILRWYGVAVDIDDMVTAQEKLRRSERELQQLIDALPIHIWSWTPDGKLAYVNKRYLEHLGLSQANFEDFAKVIRGLIHPDDSVAVELVAANCLKTGDPFTMRYRRRTPDGGYRWVEGRSEPLRDQDGTVVHWYHVSIDIDDAVRAQEELRLAYENLARQSQAASLAELSASIAHEVNQPLTAIVANSHACQRWLNGDTPNIERVQKIVERIIRDANSAADVVGRIRALFRQSTESRCRTSLESIVSKTRELLADEVLRRHVRLEVDSEEGLPPLTLDRVQIQQVLINLVRNGMDAMDTVGGDKVVGMQLRRAGDAIQIDIRDRGRGIAFPEKIFEPFFTTKEHGMGMGLAICRSIVESHGGRLWAENNEPRGAAFIFTLPIGPGATP</sequence>
<dbReference type="InterPro" id="IPR036097">
    <property type="entry name" value="HisK_dim/P_sf"/>
</dbReference>
<feature type="domain" description="PAC" evidence="10">
    <location>
        <begin position="283"/>
        <end position="335"/>
    </location>
</feature>
<evidence type="ECO:0000313" key="11">
    <source>
        <dbReference type="EMBL" id="MCS0495303.1"/>
    </source>
</evidence>
<dbReference type="InterPro" id="IPR003594">
    <property type="entry name" value="HATPase_dom"/>
</dbReference>
<dbReference type="InterPro" id="IPR036890">
    <property type="entry name" value="HATPase_C_sf"/>
</dbReference>
<feature type="domain" description="PAS" evidence="9">
    <location>
        <begin position="598"/>
        <end position="670"/>
    </location>
</feature>
<dbReference type="FunFam" id="3.30.450.20:FF:000099">
    <property type="entry name" value="Sensory box sensor histidine kinase"/>
    <property type="match status" value="1"/>
</dbReference>
<feature type="domain" description="PAC" evidence="10">
    <location>
        <begin position="673"/>
        <end position="725"/>
    </location>
</feature>
<evidence type="ECO:0000256" key="4">
    <source>
        <dbReference type="ARBA" id="ARBA00022679"/>
    </source>
</evidence>
<dbReference type="Pfam" id="PF00512">
    <property type="entry name" value="HisKA"/>
    <property type="match status" value="1"/>
</dbReference>
<keyword evidence="4" id="KW-0808">Transferase</keyword>
<keyword evidence="7" id="KW-0812">Transmembrane</keyword>
<proteinExistence type="predicted"/>
<dbReference type="NCBIfam" id="TIGR00229">
    <property type="entry name" value="sensory_box"/>
    <property type="match status" value="4"/>
</dbReference>
<dbReference type="AlphaFoldDB" id="A0A9X2PFM3"/>
<reference evidence="11" key="1">
    <citation type="submission" date="2022-08" db="EMBL/GenBank/DDBJ databases">
        <authorList>
            <person name="Li F."/>
        </authorList>
    </citation>
    <scope>NUCLEOTIDE SEQUENCE</scope>
    <source>
        <strain evidence="11">MQZ15Z-1</strain>
    </source>
</reference>
<keyword evidence="7" id="KW-0472">Membrane</keyword>
<name>A0A9X2PFM3_9HYPH</name>
<dbReference type="Gene3D" id="3.30.565.10">
    <property type="entry name" value="Histidine kinase-like ATPase, C-terminal domain"/>
    <property type="match status" value="1"/>
</dbReference>
<evidence type="ECO:0000256" key="1">
    <source>
        <dbReference type="ARBA" id="ARBA00000085"/>
    </source>
</evidence>
<dbReference type="PROSITE" id="PS50113">
    <property type="entry name" value="PAC"/>
    <property type="match status" value="4"/>
</dbReference>
<keyword evidence="7" id="KW-1133">Transmembrane helix</keyword>
<feature type="transmembrane region" description="Helical" evidence="7">
    <location>
        <begin position="63"/>
        <end position="83"/>
    </location>
</feature>
<dbReference type="EC" id="2.7.13.3" evidence="2"/>
<dbReference type="Proteomes" id="UP001151088">
    <property type="component" value="Unassembled WGS sequence"/>
</dbReference>
<dbReference type="Gene3D" id="3.30.450.20">
    <property type="entry name" value="PAS domain"/>
    <property type="match status" value="5"/>
</dbReference>
<dbReference type="Pfam" id="PF08447">
    <property type="entry name" value="PAS_3"/>
    <property type="match status" value="5"/>
</dbReference>
<evidence type="ECO:0000256" key="6">
    <source>
        <dbReference type="SAM" id="MobiDB-lite"/>
    </source>
</evidence>
<dbReference type="Gene3D" id="1.10.287.130">
    <property type="match status" value="1"/>
</dbReference>
<feature type="domain" description="PAS" evidence="9">
    <location>
        <begin position="336"/>
        <end position="412"/>
    </location>
</feature>
<evidence type="ECO:0000259" key="9">
    <source>
        <dbReference type="PROSITE" id="PS50112"/>
    </source>
</evidence>
<feature type="domain" description="PAC" evidence="10">
    <location>
        <begin position="415"/>
        <end position="467"/>
    </location>
</feature>
<evidence type="ECO:0000259" key="8">
    <source>
        <dbReference type="PROSITE" id="PS50109"/>
    </source>
</evidence>
<dbReference type="Pfam" id="PF02518">
    <property type="entry name" value="HATPase_c"/>
    <property type="match status" value="1"/>
</dbReference>
<dbReference type="SUPFAM" id="SSF55785">
    <property type="entry name" value="PYP-like sensor domain (PAS domain)"/>
    <property type="match status" value="5"/>
</dbReference>
<dbReference type="GO" id="GO:0000155">
    <property type="term" value="F:phosphorelay sensor kinase activity"/>
    <property type="evidence" value="ECO:0007669"/>
    <property type="project" value="InterPro"/>
</dbReference>
<gene>
    <name evidence="11" type="ORF">NVS89_09350</name>
</gene>
<dbReference type="PROSITE" id="PS50112">
    <property type="entry name" value="PAS"/>
    <property type="match status" value="3"/>
</dbReference>
<dbReference type="PANTHER" id="PTHR43304:SF1">
    <property type="entry name" value="PAC DOMAIN-CONTAINING PROTEIN"/>
    <property type="match status" value="1"/>
</dbReference>
<dbReference type="PRINTS" id="PR00344">
    <property type="entry name" value="BCTRLSENSOR"/>
</dbReference>
<keyword evidence="3" id="KW-0597">Phosphoprotein</keyword>
<evidence type="ECO:0000259" key="10">
    <source>
        <dbReference type="PROSITE" id="PS50113"/>
    </source>
</evidence>
<protein>
    <recommendedName>
        <fullName evidence="2">histidine kinase</fullName>
        <ecNumber evidence="2">2.7.13.3</ecNumber>
    </recommendedName>
</protein>
<evidence type="ECO:0000313" key="12">
    <source>
        <dbReference type="Proteomes" id="UP001151088"/>
    </source>
</evidence>